<dbReference type="RefSeq" id="WP_369410996.1">
    <property type="nucleotide sequence ID" value="NZ_JACRTF010000001.1"/>
</dbReference>
<dbReference type="AlphaFoldDB" id="A0A926F3R5"/>
<organism evidence="1 2">
    <name type="scientific">Jilunia laotingensis</name>
    <dbReference type="NCBI Taxonomy" id="2763675"/>
    <lineage>
        <taxon>Bacteria</taxon>
        <taxon>Pseudomonadati</taxon>
        <taxon>Bacteroidota</taxon>
        <taxon>Bacteroidia</taxon>
        <taxon>Bacteroidales</taxon>
        <taxon>Bacteroidaceae</taxon>
        <taxon>Jilunia</taxon>
    </lineage>
</organism>
<dbReference type="Proteomes" id="UP000651085">
    <property type="component" value="Unassembled WGS sequence"/>
</dbReference>
<accession>A0A926F3R5</accession>
<gene>
    <name evidence="1" type="ORF">H8744_06050</name>
</gene>
<dbReference type="PROSITE" id="PS51257">
    <property type="entry name" value="PROKAR_LIPOPROTEIN"/>
    <property type="match status" value="1"/>
</dbReference>
<evidence type="ECO:0000313" key="2">
    <source>
        <dbReference type="Proteomes" id="UP000651085"/>
    </source>
</evidence>
<sequence>MDSIKQIYGLMATLIVLLLSGCSQEEAIGVASEETIPVELNISYNVLNNTSHNEVLTRAPGDATLSVNRILVLPFQKTNEAAADDPANFIPVYSLAKQINVSSFPNVVTKLTLTPATTYRILIIGYNRNDYDFANQSSATRRFNLGSATSPTTLANFYLQLVSPTDIPEFFSCMAVGYMNGQSIGTSFKPEQINNIQGTLKRIVSGLTLNLTNIPTYITSVSLIAEQLVTATRATDGTPLTWQTAGDSGLKTFPGQTPVAGKVTFNQYMLGTPDARKTLFYIRIAYGTFSQNYPISIVDSPNVVSGNRIIFTPNHWVQIDGKYINSTLVFILTGTINLDDNAWDGIS</sequence>
<evidence type="ECO:0000313" key="1">
    <source>
        <dbReference type="EMBL" id="MBC8592821.1"/>
    </source>
</evidence>
<comment type="caution">
    <text evidence="1">The sequence shown here is derived from an EMBL/GenBank/DDBJ whole genome shotgun (WGS) entry which is preliminary data.</text>
</comment>
<proteinExistence type="predicted"/>
<keyword evidence="2" id="KW-1185">Reference proteome</keyword>
<name>A0A926F3R5_9BACT</name>
<reference evidence="1" key="1">
    <citation type="submission" date="2020-08" db="EMBL/GenBank/DDBJ databases">
        <title>Genome public.</title>
        <authorList>
            <person name="Liu C."/>
            <person name="Sun Q."/>
        </authorList>
    </citation>
    <scope>NUCLEOTIDE SEQUENCE</scope>
    <source>
        <strain evidence="1">N12</strain>
    </source>
</reference>
<dbReference type="EMBL" id="JACRTF010000001">
    <property type="protein sequence ID" value="MBC8592821.1"/>
    <property type="molecule type" value="Genomic_DNA"/>
</dbReference>
<protein>
    <submittedName>
        <fullName evidence="1">Uncharacterized protein</fullName>
    </submittedName>
</protein>